<dbReference type="InterPro" id="IPR033985">
    <property type="entry name" value="SusD-like_N"/>
</dbReference>
<dbReference type="Proteomes" id="UP001409291">
    <property type="component" value="Unassembled WGS sequence"/>
</dbReference>
<dbReference type="Pfam" id="PF07980">
    <property type="entry name" value="SusD_RagB"/>
    <property type="match status" value="1"/>
</dbReference>
<dbReference type="SUPFAM" id="SSF48452">
    <property type="entry name" value="TPR-like"/>
    <property type="match status" value="1"/>
</dbReference>
<organism evidence="8 9">
    <name type="scientific">Sphingobacterium kitahiroshimense</name>
    <dbReference type="NCBI Taxonomy" id="470446"/>
    <lineage>
        <taxon>Bacteria</taxon>
        <taxon>Pseudomonadati</taxon>
        <taxon>Bacteroidota</taxon>
        <taxon>Sphingobacteriia</taxon>
        <taxon>Sphingobacteriales</taxon>
        <taxon>Sphingobacteriaceae</taxon>
        <taxon>Sphingobacterium</taxon>
    </lineage>
</organism>
<comment type="similarity">
    <text evidence="2">Belongs to the SusD family.</text>
</comment>
<keyword evidence="5" id="KW-0998">Cell outer membrane</keyword>
<evidence type="ECO:0000256" key="3">
    <source>
        <dbReference type="ARBA" id="ARBA00022729"/>
    </source>
</evidence>
<reference evidence="8 9" key="1">
    <citation type="submission" date="2024-04" db="EMBL/GenBank/DDBJ databases">
        <title>WGS of bacteria from Torrens River.</title>
        <authorList>
            <person name="Wyrsch E.R."/>
            <person name="Drigo B."/>
        </authorList>
    </citation>
    <scope>NUCLEOTIDE SEQUENCE [LARGE SCALE GENOMIC DNA]</scope>
    <source>
        <strain evidence="8 9">TWI391</strain>
    </source>
</reference>
<dbReference type="CDD" id="cd08977">
    <property type="entry name" value="SusD"/>
    <property type="match status" value="1"/>
</dbReference>
<comment type="caution">
    <text evidence="8">The sequence shown here is derived from an EMBL/GenBank/DDBJ whole genome shotgun (WGS) entry which is preliminary data.</text>
</comment>
<dbReference type="InterPro" id="IPR012944">
    <property type="entry name" value="SusD_RagB_dom"/>
</dbReference>
<evidence type="ECO:0000259" key="7">
    <source>
        <dbReference type="Pfam" id="PF14322"/>
    </source>
</evidence>
<dbReference type="EMBL" id="JBDJNQ010000012">
    <property type="protein sequence ID" value="MEN5379824.1"/>
    <property type="molecule type" value="Genomic_DNA"/>
</dbReference>
<evidence type="ECO:0000256" key="1">
    <source>
        <dbReference type="ARBA" id="ARBA00004442"/>
    </source>
</evidence>
<evidence type="ECO:0000313" key="9">
    <source>
        <dbReference type="Proteomes" id="UP001409291"/>
    </source>
</evidence>
<proteinExistence type="inferred from homology"/>
<dbReference type="Pfam" id="PF14322">
    <property type="entry name" value="SusD-like_3"/>
    <property type="match status" value="1"/>
</dbReference>
<evidence type="ECO:0000256" key="2">
    <source>
        <dbReference type="ARBA" id="ARBA00006275"/>
    </source>
</evidence>
<evidence type="ECO:0000313" key="8">
    <source>
        <dbReference type="EMBL" id="MEN5379824.1"/>
    </source>
</evidence>
<feature type="domain" description="SusD-like N-terminal" evidence="7">
    <location>
        <begin position="89"/>
        <end position="243"/>
    </location>
</feature>
<keyword evidence="9" id="KW-1185">Reference proteome</keyword>
<dbReference type="PROSITE" id="PS51257">
    <property type="entry name" value="PROKAR_LIPOPROTEIN"/>
    <property type="match status" value="1"/>
</dbReference>
<evidence type="ECO:0000259" key="6">
    <source>
        <dbReference type="Pfam" id="PF07980"/>
    </source>
</evidence>
<gene>
    <name evidence="8" type="ORF">ABE541_21335</name>
</gene>
<dbReference type="RefSeq" id="WP_183915760.1">
    <property type="nucleotide sequence ID" value="NZ_JBDJLH010000009.1"/>
</dbReference>
<evidence type="ECO:0000256" key="5">
    <source>
        <dbReference type="ARBA" id="ARBA00023237"/>
    </source>
</evidence>
<accession>A0ABV0C275</accession>
<feature type="domain" description="RagB/SusD" evidence="6">
    <location>
        <begin position="349"/>
        <end position="471"/>
    </location>
</feature>
<name>A0ABV0C275_9SPHI</name>
<protein>
    <submittedName>
        <fullName evidence="8">RagB/SusD family nutrient uptake outer membrane protein</fullName>
    </submittedName>
</protein>
<evidence type="ECO:0000256" key="4">
    <source>
        <dbReference type="ARBA" id="ARBA00023136"/>
    </source>
</evidence>
<sequence>MLKLKYILIGSLALTSLFSSCQKQTFEQPYAYLEPEDAFLNADRIGKTAVGMYDALQNRDFLGGRAFIYADIRAIDCSAGPYFGSVPNYENLTSENLMVEASFVGGYRTVYEANFFLKNIAKYTGRAKPEDEAKYIAEAKFIRALSYFYLVNLWAQPYKFTNDGSHPGVALVLNATDPSKIFDASNQVPRNSVKEVYDQIIKDLNEALPSLPKVPAAAASRSISNVGRATQGAVNGLLARVYLYKQDYAKALEYSNKVISSNEYSLVPNIKNIFTDYTTMESMFSVAHSGGDNPNTNHSLSQHYSPNGRADIQVSSSFESLMSENDARRKDLIIEDDGLWNGKFSSIGDWVPVLRFSEILLIKAEALANLENGTNVNSEALALVNQVRHRSDPSTNVTATNKNELIAAVLKERRLELAFEGQGIYEFLRTGRNIPAHGIFNEQVWGSNKVVFPFPYSETQQNPNLVQNPGY</sequence>
<comment type="subcellular location">
    <subcellularLocation>
        <location evidence="1">Cell outer membrane</location>
    </subcellularLocation>
</comment>
<dbReference type="Gene3D" id="1.25.40.390">
    <property type="match status" value="1"/>
</dbReference>
<dbReference type="InterPro" id="IPR011990">
    <property type="entry name" value="TPR-like_helical_dom_sf"/>
</dbReference>
<keyword evidence="4" id="KW-0472">Membrane</keyword>
<keyword evidence="3" id="KW-0732">Signal</keyword>